<comment type="caution">
    <text evidence="1">The sequence shown here is derived from an EMBL/GenBank/DDBJ whole genome shotgun (WGS) entry which is preliminary data.</text>
</comment>
<keyword evidence="2" id="KW-1185">Reference proteome</keyword>
<proteinExistence type="predicted"/>
<gene>
    <name evidence="1" type="ORF">KRX52_20205</name>
</gene>
<accession>A0ABS6N221</accession>
<protein>
    <recommendedName>
        <fullName evidence="3">HTH marR-type domain-containing protein</fullName>
    </recommendedName>
</protein>
<dbReference type="Proteomes" id="UP000813068">
    <property type="component" value="Unassembled WGS sequence"/>
</dbReference>
<organism evidence="1 2">
    <name type="scientific">Geopseudomonas aromaticivorans</name>
    <dbReference type="NCBI Taxonomy" id="2849492"/>
    <lineage>
        <taxon>Bacteria</taxon>
        <taxon>Pseudomonadati</taxon>
        <taxon>Pseudomonadota</taxon>
        <taxon>Gammaproteobacteria</taxon>
        <taxon>Pseudomonadales</taxon>
        <taxon>Pseudomonadaceae</taxon>
        <taxon>Geopseudomonas</taxon>
    </lineage>
</organism>
<evidence type="ECO:0000313" key="2">
    <source>
        <dbReference type="Proteomes" id="UP000813068"/>
    </source>
</evidence>
<evidence type="ECO:0000313" key="1">
    <source>
        <dbReference type="EMBL" id="MBV2135100.1"/>
    </source>
</evidence>
<reference evidence="1 2" key="1">
    <citation type="submission" date="2021-06" db="EMBL/GenBank/DDBJ databases">
        <title>Differences between aerobic and microaerobic xylene degrading microbial communities.</title>
        <authorList>
            <person name="Banerjee S."/>
            <person name="Tancsics A."/>
        </authorList>
    </citation>
    <scope>NUCLEOTIDE SEQUENCE [LARGE SCALE GENOMIC DNA]</scope>
    <source>
        <strain evidence="1 2">MAP12</strain>
    </source>
</reference>
<name>A0ABS6N221_9GAMM</name>
<dbReference type="EMBL" id="JAHRGL010000080">
    <property type="protein sequence ID" value="MBV2135100.1"/>
    <property type="molecule type" value="Genomic_DNA"/>
</dbReference>
<sequence length="326" mass="36875">MLYAEIERYLYEVLGLQVLISPWKEGAKLPFYLQDAYEFAAVELLGASYVLLLARDGGSTASELRKRMETLDRLTGAVGVYVISALNSHERKRLIEQHVPFIVPGNQLYLPDLGVDLREYFRRRRQSPDKTLSPATQALLIRALLQPWQGEIHPAELGERLSYTAMTLSRAGKELEAAGLVQAVGKGRSRWLRFHVDNPREVWQAALPLLRDPVKKRFWVSPECLAQGPFLLAGESALALMTLLADPLNPVYAISAEQWKLMQQEGIQELPGREPGALQLQIWRYSPEIYEAGDAVDPLSLILSLQGEHDDRVRQAVEELEEQLPW</sequence>
<dbReference type="RefSeq" id="WP_217683525.1">
    <property type="nucleotide sequence ID" value="NZ_JAHRGL010000080.1"/>
</dbReference>
<evidence type="ECO:0008006" key="3">
    <source>
        <dbReference type="Google" id="ProtNLM"/>
    </source>
</evidence>